<dbReference type="RefSeq" id="XP_019049444.1">
    <property type="nucleotide sequence ID" value="XM_019189882.1"/>
</dbReference>
<dbReference type="EMBL" id="KI894019">
    <property type="protein sequence ID" value="OCF28374.1"/>
    <property type="molecule type" value="Genomic_DNA"/>
</dbReference>
<dbReference type="EMBL" id="CP144542">
    <property type="protein sequence ID" value="WVW82516.1"/>
    <property type="molecule type" value="Genomic_DNA"/>
</dbReference>
<accession>A0A1B9GBH9</accession>
<sequence length="111" mass="12720">MYGKVLTVITTIETFEYRIMEREQVGFVAHGQLIDYKMADVLGGVQKQVGELTERITSIGVQERNKVGYRNYLLVQLYSLHAPLQPSFSWDLRLFSEEITKEEAAIQMACS</sequence>
<evidence type="ECO:0000313" key="2">
    <source>
        <dbReference type="EMBL" id="WVW82516.1"/>
    </source>
</evidence>
<reference evidence="1" key="1">
    <citation type="submission" date="2013-07" db="EMBL/GenBank/DDBJ databases">
        <title>The Genome Sequence of Cryptococcus bestiolae CBS10118.</title>
        <authorList>
            <consortium name="The Broad Institute Genome Sequencing Platform"/>
            <person name="Cuomo C."/>
            <person name="Litvintseva A."/>
            <person name="Chen Y."/>
            <person name="Heitman J."/>
            <person name="Sun S."/>
            <person name="Springer D."/>
            <person name="Dromer F."/>
            <person name="Young S.K."/>
            <person name="Zeng Q."/>
            <person name="Gargeya S."/>
            <person name="Fitzgerald M."/>
            <person name="Abouelleil A."/>
            <person name="Alvarado L."/>
            <person name="Berlin A.M."/>
            <person name="Chapman S.B."/>
            <person name="Dewar J."/>
            <person name="Goldberg J."/>
            <person name="Griggs A."/>
            <person name="Gujja S."/>
            <person name="Hansen M."/>
            <person name="Howarth C."/>
            <person name="Imamovic A."/>
            <person name="Larimer J."/>
            <person name="McCowan C."/>
            <person name="Murphy C."/>
            <person name="Pearson M."/>
            <person name="Priest M."/>
            <person name="Roberts A."/>
            <person name="Saif S."/>
            <person name="Shea T."/>
            <person name="Sykes S."/>
            <person name="Wortman J."/>
            <person name="Nusbaum C."/>
            <person name="Birren B."/>
        </authorList>
    </citation>
    <scope>NUCLEOTIDE SEQUENCE [LARGE SCALE GENOMIC DNA]</scope>
    <source>
        <strain evidence="1">CBS 10118</strain>
    </source>
</reference>
<organism evidence="1">
    <name type="scientific">Kwoniella bestiolae CBS 10118</name>
    <dbReference type="NCBI Taxonomy" id="1296100"/>
    <lineage>
        <taxon>Eukaryota</taxon>
        <taxon>Fungi</taxon>
        <taxon>Dikarya</taxon>
        <taxon>Basidiomycota</taxon>
        <taxon>Agaricomycotina</taxon>
        <taxon>Tremellomycetes</taxon>
        <taxon>Tremellales</taxon>
        <taxon>Cryptococcaceae</taxon>
        <taxon>Kwoniella</taxon>
    </lineage>
</organism>
<keyword evidence="3" id="KW-1185">Reference proteome</keyword>
<dbReference type="GeneID" id="30207632"/>
<dbReference type="Proteomes" id="UP000092730">
    <property type="component" value="Chromosome 2"/>
</dbReference>
<dbReference type="VEuPathDB" id="FungiDB:I302_03233"/>
<reference evidence="1" key="3">
    <citation type="submission" date="2014-01" db="EMBL/GenBank/DDBJ databases">
        <title>Evolution of pathogenesis and genome organization in the Tremellales.</title>
        <authorList>
            <person name="Cuomo C."/>
            <person name="Litvintseva A."/>
            <person name="Heitman J."/>
            <person name="Chen Y."/>
            <person name="Sun S."/>
            <person name="Springer D."/>
            <person name="Dromer F."/>
            <person name="Young S."/>
            <person name="Zeng Q."/>
            <person name="Chapman S."/>
            <person name="Gujja S."/>
            <person name="Saif S."/>
            <person name="Birren B."/>
        </authorList>
    </citation>
    <scope>NUCLEOTIDE SEQUENCE</scope>
    <source>
        <strain evidence="1">CBS 10118</strain>
    </source>
</reference>
<evidence type="ECO:0000313" key="3">
    <source>
        <dbReference type="Proteomes" id="UP000092730"/>
    </source>
</evidence>
<proteinExistence type="predicted"/>
<reference evidence="2" key="4">
    <citation type="submission" date="2024-02" db="EMBL/GenBank/DDBJ databases">
        <title>Comparative genomics of Cryptococcus and Kwoniella reveals pathogenesis evolution and contrasting modes of karyotype evolution via chromosome fusion or intercentromeric recombination.</title>
        <authorList>
            <person name="Coelho M.A."/>
            <person name="David-Palma M."/>
            <person name="Shea T."/>
            <person name="Bowers K."/>
            <person name="McGinley-Smith S."/>
            <person name="Mohammad A.W."/>
            <person name="Gnirke A."/>
            <person name="Yurkov A.M."/>
            <person name="Nowrousian M."/>
            <person name="Sun S."/>
            <person name="Cuomo C.A."/>
            <person name="Heitman J."/>
        </authorList>
    </citation>
    <scope>NUCLEOTIDE SEQUENCE</scope>
    <source>
        <strain evidence="2">CBS 10118</strain>
    </source>
</reference>
<protein>
    <submittedName>
        <fullName evidence="1">Uncharacterized protein</fullName>
    </submittedName>
</protein>
<gene>
    <name evidence="1" type="ORF">I302_03233</name>
    <name evidence="2" type="ORF">I302_104527</name>
</gene>
<dbReference type="AlphaFoldDB" id="A0A1B9GBH9"/>
<dbReference type="KEGG" id="kbi:30207632"/>
<name>A0A1B9GBH9_9TREE</name>
<evidence type="ECO:0000313" key="1">
    <source>
        <dbReference type="EMBL" id="OCF28374.1"/>
    </source>
</evidence>
<reference evidence="2" key="2">
    <citation type="submission" date="2013-07" db="EMBL/GenBank/DDBJ databases">
        <authorList>
            <consortium name="The Broad Institute Genome Sequencing Platform"/>
            <person name="Cuomo C."/>
            <person name="Litvintseva A."/>
            <person name="Chen Y."/>
            <person name="Heitman J."/>
            <person name="Sun S."/>
            <person name="Springer D."/>
            <person name="Dromer F."/>
            <person name="Young S.K."/>
            <person name="Zeng Q."/>
            <person name="Gargeya S."/>
            <person name="Fitzgerald M."/>
            <person name="Abouelleil A."/>
            <person name="Alvarado L."/>
            <person name="Berlin A.M."/>
            <person name="Chapman S.B."/>
            <person name="Dewar J."/>
            <person name="Goldberg J."/>
            <person name="Griggs A."/>
            <person name="Gujja S."/>
            <person name="Hansen M."/>
            <person name="Howarth C."/>
            <person name="Imamovic A."/>
            <person name="Larimer J."/>
            <person name="McCowan C."/>
            <person name="Murphy C."/>
            <person name="Pearson M."/>
            <person name="Priest M."/>
            <person name="Roberts A."/>
            <person name="Saif S."/>
            <person name="Shea T."/>
            <person name="Sykes S."/>
            <person name="Wortman J."/>
            <person name="Nusbaum C."/>
            <person name="Birren B."/>
        </authorList>
    </citation>
    <scope>NUCLEOTIDE SEQUENCE</scope>
    <source>
        <strain evidence="2">CBS 10118</strain>
    </source>
</reference>